<reference evidence="2" key="1">
    <citation type="journal article" date="2019" name="Int. J. Syst. Evol. Microbiol.">
        <title>The Global Catalogue of Microorganisms (GCM) 10K type strain sequencing project: providing services to taxonomists for standard genome sequencing and annotation.</title>
        <authorList>
            <consortium name="The Broad Institute Genomics Platform"/>
            <consortium name="The Broad Institute Genome Sequencing Center for Infectious Disease"/>
            <person name="Wu L."/>
            <person name="Ma J."/>
        </authorList>
    </citation>
    <scope>NUCLEOTIDE SEQUENCE [LARGE SCALE GENOMIC DNA]</scope>
    <source>
        <strain evidence="2">CECT 8472</strain>
    </source>
</reference>
<evidence type="ECO:0000313" key="1">
    <source>
        <dbReference type="EMBL" id="MFC4350665.1"/>
    </source>
</evidence>
<keyword evidence="2" id="KW-1185">Reference proteome</keyword>
<dbReference type="GO" id="GO:0016491">
    <property type="term" value="F:oxidoreductase activity"/>
    <property type="evidence" value="ECO:0007669"/>
    <property type="project" value="UniProtKB-KW"/>
</dbReference>
<dbReference type="Gene3D" id="2.30.110.10">
    <property type="entry name" value="Electron Transport, Fmn-binding Protein, Chain A"/>
    <property type="match status" value="1"/>
</dbReference>
<dbReference type="Proteomes" id="UP001595799">
    <property type="component" value="Unassembled WGS sequence"/>
</dbReference>
<sequence length="227" mass="25237">MPDTLTPSAASGHVQVTDRTRLRRANKRAVTEREAVYRVLDAGLECHVGYVIDGQPYVTPTAYVRLGDRVYWHGSSASRMLKQLKKGVSVCFTVSFLDGVVFARSGFHSSFNYRSVMAYGTAELVKDEAEKTAVLESFVDRITPGRWADLRPVTSQELKATSLLSLKLEEVACKIRDGGPIDDEEDYELDIWAGVVPITREIGQPEPDSQLKEGVATPEYVRKIRLG</sequence>
<proteinExistence type="predicted"/>
<organism evidence="1 2">
    <name type="scientific">Fodinicurvata halophila</name>
    <dbReference type="NCBI Taxonomy" id="1419723"/>
    <lineage>
        <taxon>Bacteria</taxon>
        <taxon>Pseudomonadati</taxon>
        <taxon>Pseudomonadota</taxon>
        <taxon>Alphaproteobacteria</taxon>
        <taxon>Rhodospirillales</taxon>
        <taxon>Rhodovibrionaceae</taxon>
        <taxon>Fodinicurvata</taxon>
    </lineage>
</organism>
<dbReference type="EMBL" id="JBHSCW010000001">
    <property type="protein sequence ID" value="MFC4350665.1"/>
    <property type="molecule type" value="Genomic_DNA"/>
</dbReference>
<dbReference type="EC" id="1.-.-.-" evidence="1"/>
<gene>
    <name evidence="1" type="ORF">ACFOW6_03810</name>
</gene>
<dbReference type="PANTHER" id="PTHR34071:SF2">
    <property type="entry name" value="FLAVIN-NUCLEOTIDE-BINDING PROTEIN"/>
    <property type="match status" value="1"/>
</dbReference>
<keyword evidence="1" id="KW-0560">Oxidoreductase</keyword>
<dbReference type="InterPro" id="IPR024747">
    <property type="entry name" value="Pyridox_Oxase-rel"/>
</dbReference>
<dbReference type="SUPFAM" id="SSF50475">
    <property type="entry name" value="FMN-binding split barrel"/>
    <property type="match status" value="1"/>
</dbReference>
<dbReference type="PANTHER" id="PTHR34071">
    <property type="entry name" value="5-NITROIMIDAZOLE ANTIBIOTICS RESISTANCE PROTEIN, NIMA-FAMILY-RELATED PROTEIN-RELATED"/>
    <property type="match status" value="1"/>
</dbReference>
<comment type="caution">
    <text evidence="1">The sequence shown here is derived from an EMBL/GenBank/DDBJ whole genome shotgun (WGS) entry which is preliminary data.</text>
</comment>
<dbReference type="RefSeq" id="WP_382420994.1">
    <property type="nucleotide sequence ID" value="NZ_JBHSCW010000001.1"/>
</dbReference>
<protein>
    <submittedName>
        <fullName evidence="1">Pyridoxamine 5'-phosphate oxidase family protein</fullName>
        <ecNumber evidence="1">1.-.-.-</ecNumber>
    </submittedName>
</protein>
<dbReference type="InterPro" id="IPR012349">
    <property type="entry name" value="Split_barrel_FMN-bd"/>
</dbReference>
<evidence type="ECO:0000313" key="2">
    <source>
        <dbReference type="Proteomes" id="UP001595799"/>
    </source>
</evidence>
<dbReference type="Pfam" id="PF12900">
    <property type="entry name" value="Pyridox_ox_2"/>
    <property type="match status" value="1"/>
</dbReference>
<name>A0ABV8UJ65_9PROT</name>
<accession>A0ABV8UJ65</accession>